<dbReference type="GO" id="GO:0004519">
    <property type="term" value="F:endonuclease activity"/>
    <property type="evidence" value="ECO:0007669"/>
    <property type="project" value="UniProtKB-KW"/>
</dbReference>
<evidence type="ECO:0000256" key="2">
    <source>
        <dbReference type="ARBA" id="ARBA00022722"/>
    </source>
</evidence>
<protein>
    <recommendedName>
        <fullName evidence="5">Reverse transcriptase/retrotransposon-derived protein RNase H-like domain-containing protein</fullName>
    </recommendedName>
</protein>
<evidence type="ECO:0000259" key="5">
    <source>
        <dbReference type="Pfam" id="PF17919"/>
    </source>
</evidence>
<feature type="non-terminal residue" evidence="6">
    <location>
        <position position="1"/>
    </location>
</feature>
<feature type="non-terminal residue" evidence="6">
    <location>
        <position position="175"/>
    </location>
</feature>
<dbReference type="InterPro" id="IPR041577">
    <property type="entry name" value="RT_RNaseH_2"/>
</dbReference>
<dbReference type="EMBL" id="GEBQ01023451">
    <property type="protein sequence ID" value="JAT16526.1"/>
    <property type="molecule type" value="Transcribed_RNA"/>
</dbReference>
<gene>
    <name evidence="6" type="ORF">g.49808</name>
</gene>
<dbReference type="InterPro" id="IPR043502">
    <property type="entry name" value="DNA/RNA_pol_sf"/>
</dbReference>
<name>A0A1B6KYJ1_9HEMI</name>
<keyword evidence="1" id="KW-0808">Transferase</keyword>
<dbReference type="GO" id="GO:0003964">
    <property type="term" value="F:RNA-directed DNA polymerase activity"/>
    <property type="evidence" value="ECO:0007669"/>
    <property type="project" value="UniProtKB-KW"/>
</dbReference>
<dbReference type="Pfam" id="PF17919">
    <property type="entry name" value="RT_RNaseH_2"/>
    <property type="match status" value="1"/>
</dbReference>
<dbReference type="CDD" id="cd09274">
    <property type="entry name" value="RNase_HI_RT_Ty3"/>
    <property type="match status" value="1"/>
</dbReference>
<keyword evidence="3" id="KW-0378">Hydrolase</keyword>
<keyword evidence="4" id="KW-0695">RNA-directed DNA polymerase</keyword>
<dbReference type="FunFam" id="3.10.20.370:FF:000001">
    <property type="entry name" value="Retrovirus-related Pol polyprotein from transposon 17.6-like protein"/>
    <property type="match status" value="1"/>
</dbReference>
<dbReference type="PANTHER" id="PTHR34072:SF52">
    <property type="entry name" value="RIBONUCLEASE H"/>
    <property type="match status" value="1"/>
</dbReference>
<dbReference type="PANTHER" id="PTHR34072">
    <property type="entry name" value="ENZYMATIC POLYPROTEIN-RELATED"/>
    <property type="match status" value="1"/>
</dbReference>
<reference evidence="6" key="1">
    <citation type="submission" date="2015-11" db="EMBL/GenBank/DDBJ databases">
        <title>De novo transcriptome assembly of four potential Pierce s Disease insect vectors from Arizona vineyards.</title>
        <authorList>
            <person name="Tassone E.E."/>
        </authorList>
    </citation>
    <scope>NUCLEOTIDE SEQUENCE</scope>
</reference>
<feature type="domain" description="Reverse transcriptase/retrotransposon-derived protein RNase H-like" evidence="5">
    <location>
        <begin position="3"/>
        <end position="101"/>
    </location>
</feature>
<evidence type="ECO:0000256" key="3">
    <source>
        <dbReference type="ARBA" id="ARBA00022759"/>
    </source>
</evidence>
<dbReference type="SUPFAM" id="SSF56672">
    <property type="entry name" value="DNA/RNA polymerases"/>
    <property type="match status" value="1"/>
</dbReference>
<sequence length="175" mass="20196">FSWSEECNTNFVKLKECIINPPVLSMPDFQKPFYLMTDASANACGSVLLQQNEQGDKLPIAYYSKKFNESERNLSVYEKEALSVALSIKRFYTYLELQPFNLITDNHALSWVLGHFRKLGKLGRWVEYILSLPFNVYHVKGTDNPVADCLSRMFSEEECPINIIDVNHEELNVCE</sequence>
<keyword evidence="1" id="KW-0548">Nucleotidyltransferase</keyword>
<dbReference type="Gene3D" id="3.10.20.370">
    <property type="match status" value="1"/>
</dbReference>
<dbReference type="AlphaFoldDB" id="A0A1B6KYJ1"/>
<evidence type="ECO:0000256" key="4">
    <source>
        <dbReference type="ARBA" id="ARBA00022918"/>
    </source>
</evidence>
<evidence type="ECO:0000313" key="6">
    <source>
        <dbReference type="EMBL" id="JAT16526.1"/>
    </source>
</evidence>
<accession>A0A1B6KYJ1</accession>
<keyword evidence="3" id="KW-0255">Endonuclease</keyword>
<proteinExistence type="predicted"/>
<evidence type="ECO:0000256" key="1">
    <source>
        <dbReference type="ARBA" id="ARBA00022695"/>
    </source>
</evidence>
<keyword evidence="2" id="KW-0540">Nuclease</keyword>
<organism evidence="6">
    <name type="scientific">Graphocephala atropunctata</name>
    <dbReference type="NCBI Taxonomy" id="36148"/>
    <lineage>
        <taxon>Eukaryota</taxon>
        <taxon>Metazoa</taxon>
        <taxon>Ecdysozoa</taxon>
        <taxon>Arthropoda</taxon>
        <taxon>Hexapoda</taxon>
        <taxon>Insecta</taxon>
        <taxon>Pterygota</taxon>
        <taxon>Neoptera</taxon>
        <taxon>Paraneoptera</taxon>
        <taxon>Hemiptera</taxon>
        <taxon>Auchenorrhyncha</taxon>
        <taxon>Membracoidea</taxon>
        <taxon>Cicadellidae</taxon>
        <taxon>Cicadellinae</taxon>
        <taxon>Cicadellini</taxon>
        <taxon>Graphocephala</taxon>
    </lineage>
</organism>